<accession>A0A1X0X353</accession>
<dbReference type="AlphaFoldDB" id="A0A1X0X353"/>
<gene>
    <name evidence="1" type="ORF">ATE37_04740</name>
</gene>
<dbReference type="GO" id="GO:0030246">
    <property type="term" value="F:carbohydrate binding"/>
    <property type="evidence" value="ECO:0007669"/>
    <property type="project" value="InterPro"/>
</dbReference>
<evidence type="ECO:0000313" key="1">
    <source>
        <dbReference type="EMBL" id="ORJ33401.1"/>
    </source>
</evidence>
<organism evidence="1 2">
    <name type="scientific">Streptococcus oralis subsp. tigurinus</name>
    <dbReference type="NCBI Taxonomy" id="1077464"/>
    <lineage>
        <taxon>Bacteria</taxon>
        <taxon>Bacillati</taxon>
        <taxon>Bacillota</taxon>
        <taxon>Bacilli</taxon>
        <taxon>Lactobacillales</taxon>
        <taxon>Streptococcaceae</taxon>
        <taxon>Streptococcus</taxon>
    </lineage>
</organism>
<protein>
    <submittedName>
        <fullName evidence="1">Aldose epimerase</fullName>
    </submittedName>
</protein>
<sequence>MDSQKEVDLSYDLFRVDAVTLNELQSRTIALRSRKHEKGLKVHFQEFSNLIIWSTLNKGPFIAFEPWSGLSTSLEEGNHLEDKKNVRLLEPGQFDQIGFDIEIF</sequence>
<name>A0A1X0X353_STROR</name>
<dbReference type="InterPro" id="IPR014718">
    <property type="entry name" value="GH-type_carb-bd"/>
</dbReference>
<dbReference type="Gene3D" id="2.70.98.10">
    <property type="match status" value="1"/>
</dbReference>
<dbReference type="Proteomes" id="UP000192532">
    <property type="component" value="Unassembled WGS sequence"/>
</dbReference>
<reference evidence="1 2" key="1">
    <citation type="journal article" date="2016" name="PLoS ONE">
        <title>Comparative Genomics Analysis of Streptococcus tigurinus Strains Identifies Genetic Elements Specifically and Uniquely Present in Highly Virulent Strains.</title>
        <authorList>
            <person name="Diene S.M."/>
            <person name="Francois P."/>
            <person name="Zbinden A."/>
            <person name="Entenza J.M."/>
            <person name="Resch G."/>
        </authorList>
    </citation>
    <scope>NUCLEOTIDE SEQUENCE [LARGE SCALE GENOMIC DNA]</scope>
    <source>
        <strain evidence="1 2">859</strain>
    </source>
</reference>
<dbReference type="EMBL" id="LNVH01000001">
    <property type="protein sequence ID" value="ORJ33401.1"/>
    <property type="molecule type" value="Genomic_DNA"/>
</dbReference>
<evidence type="ECO:0000313" key="2">
    <source>
        <dbReference type="Proteomes" id="UP000192532"/>
    </source>
</evidence>
<proteinExistence type="predicted"/>
<comment type="caution">
    <text evidence="1">The sequence shown here is derived from an EMBL/GenBank/DDBJ whole genome shotgun (WGS) entry which is preliminary data.</text>
</comment>